<comment type="caution">
    <text evidence="4">The sequence shown here is derived from an EMBL/GenBank/DDBJ whole genome shotgun (WGS) entry which is preliminary data.</text>
</comment>
<dbReference type="PANTHER" id="PTHR40465:SF1">
    <property type="entry name" value="DUF6534 DOMAIN-CONTAINING PROTEIN"/>
    <property type="match status" value="1"/>
</dbReference>
<accession>A0A9P7RMR4</accession>
<protein>
    <recommendedName>
        <fullName evidence="3">DUF6534 domain-containing protein</fullName>
    </recommendedName>
</protein>
<evidence type="ECO:0000259" key="3">
    <source>
        <dbReference type="Pfam" id="PF20152"/>
    </source>
</evidence>
<feature type="domain" description="DUF6534" evidence="3">
    <location>
        <begin position="164"/>
        <end position="250"/>
    </location>
</feature>
<dbReference type="EMBL" id="CM032190">
    <property type="protein sequence ID" value="KAG7086340.1"/>
    <property type="molecule type" value="Genomic_DNA"/>
</dbReference>
<evidence type="ECO:0000256" key="1">
    <source>
        <dbReference type="SAM" id="MobiDB-lite"/>
    </source>
</evidence>
<dbReference type="KEGG" id="more:E1B28_002302"/>
<evidence type="ECO:0000313" key="5">
    <source>
        <dbReference type="Proteomes" id="UP001049176"/>
    </source>
</evidence>
<dbReference type="InterPro" id="IPR045339">
    <property type="entry name" value="DUF6534"/>
</dbReference>
<dbReference type="RefSeq" id="XP_043002811.1">
    <property type="nucleotide sequence ID" value="XM_043159212.1"/>
</dbReference>
<keyword evidence="2" id="KW-1133">Transmembrane helix</keyword>
<dbReference type="GeneID" id="66071378"/>
<feature type="transmembrane region" description="Helical" evidence="2">
    <location>
        <begin position="88"/>
        <end position="106"/>
    </location>
</feature>
<feature type="transmembrane region" description="Helical" evidence="2">
    <location>
        <begin position="115"/>
        <end position="136"/>
    </location>
</feature>
<keyword evidence="5" id="KW-1185">Reference proteome</keyword>
<dbReference type="OrthoDB" id="2535105at2759"/>
<dbReference type="Pfam" id="PF20152">
    <property type="entry name" value="DUF6534"/>
    <property type="match status" value="1"/>
</dbReference>
<feature type="transmembrane region" description="Helical" evidence="2">
    <location>
        <begin position="44"/>
        <end position="68"/>
    </location>
</feature>
<keyword evidence="2" id="KW-0812">Transmembrane</keyword>
<name>A0A9P7RMR4_9AGAR</name>
<feature type="transmembrane region" description="Helical" evidence="2">
    <location>
        <begin position="225"/>
        <end position="246"/>
    </location>
</feature>
<dbReference type="Proteomes" id="UP001049176">
    <property type="component" value="Chromosome 10"/>
</dbReference>
<feature type="transmembrane region" description="Helical" evidence="2">
    <location>
        <begin position="196"/>
        <end position="219"/>
    </location>
</feature>
<reference evidence="4" key="1">
    <citation type="journal article" date="2021" name="Genome Biol. Evol.">
        <title>The assembled and annotated genome of the fairy-ring fungus Marasmius oreades.</title>
        <authorList>
            <person name="Hiltunen M."/>
            <person name="Ament-Velasquez S.L."/>
            <person name="Johannesson H."/>
        </authorList>
    </citation>
    <scope>NUCLEOTIDE SEQUENCE</scope>
    <source>
        <strain evidence="4">03SP1</strain>
    </source>
</reference>
<evidence type="ECO:0000256" key="2">
    <source>
        <dbReference type="SAM" id="Phobius"/>
    </source>
</evidence>
<feature type="compositionally biased region" description="Basic and acidic residues" evidence="1">
    <location>
        <begin position="323"/>
        <end position="333"/>
    </location>
</feature>
<sequence length="333" mass="37193">MPFDGQIGALEVGVLTAVFLFGITTTQTYLYYHLFPHDPKRTRQLVAIVWVLELATSISATHVCYTYTVTRFGNNNVPHMKLPPTVGVNLFLSEIVFVLVQSYFLLRITQVSRTWFFTVGCAILLSIRFVITTFAAVEALLTDTLDQFLKQWNWAIITFLTIGAFLDVVVPFGLVYFLYVQRAVAYKTTVLIVDKLILWTVETGIATGLLAVLVLIMYLALPGRFAWICVYACLPKLFSNALLANLNSRVKLRAMQEGSDAVEMASSDPTIRNTVHFPHRLGAKVTVSTQRVRTIDDGLSKPVDVEVEEAAQYSGDGTPSSTNDRKDTDFIIM</sequence>
<organism evidence="4 5">
    <name type="scientific">Marasmius oreades</name>
    <name type="common">fairy-ring Marasmius</name>
    <dbReference type="NCBI Taxonomy" id="181124"/>
    <lineage>
        <taxon>Eukaryota</taxon>
        <taxon>Fungi</taxon>
        <taxon>Dikarya</taxon>
        <taxon>Basidiomycota</taxon>
        <taxon>Agaricomycotina</taxon>
        <taxon>Agaricomycetes</taxon>
        <taxon>Agaricomycetidae</taxon>
        <taxon>Agaricales</taxon>
        <taxon>Marasmiineae</taxon>
        <taxon>Marasmiaceae</taxon>
        <taxon>Marasmius</taxon>
    </lineage>
</organism>
<proteinExistence type="predicted"/>
<keyword evidence="2" id="KW-0472">Membrane</keyword>
<dbReference type="AlphaFoldDB" id="A0A9P7RMR4"/>
<feature type="region of interest" description="Disordered" evidence="1">
    <location>
        <begin position="310"/>
        <end position="333"/>
    </location>
</feature>
<dbReference type="PANTHER" id="PTHR40465">
    <property type="entry name" value="CHROMOSOME 1, WHOLE GENOME SHOTGUN SEQUENCE"/>
    <property type="match status" value="1"/>
</dbReference>
<feature type="transmembrane region" description="Helical" evidence="2">
    <location>
        <begin position="156"/>
        <end position="180"/>
    </location>
</feature>
<gene>
    <name evidence="4" type="ORF">E1B28_002302</name>
</gene>
<evidence type="ECO:0000313" key="4">
    <source>
        <dbReference type="EMBL" id="KAG7086340.1"/>
    </source>
</evidence>
<feature type="transmembrane region" description="Helical" evidence="2">
    <location>
        <begin position="12"/>
        <end position="32"/>
    </location>
</feature>